<organism evidence="2">
    <name type="scientific">Cyprideis torosa</name>
    <dbReference type="NCBI Taxonomy" id="163714"/>
    <lineage>
        <taxon>Eukaryota</taxon>
        <taxon>Metazoa</taxon>
        <taxon>Ecdysozoa</taxon>
        <taxon>Arthropoda</taxon>
        <taxon>Crustacea</taxon>
        <taxon>Oligostraca</taxon>
        <taxon>Ostracoda</taxon>
        <taxon>Podocopa</taxon>
        <taxon>Podocopida</taxon>
        <taxon>Cytherocopina</taxon>
        <taxon>Cytheroidea</taxon>
        <taxon>Cytherideidae</taxon>
        <taxon>Cyprideis</taxon>
    </lineage>
</organism>
<accession>A0A7R8ZRP8</accession>
<gene>
    <name evidence="2" type="ORF">CTOB1V02_LOCUS7079</name>
</gene>
<protein>
    <submittedName>
        <fullName evidence="2">Uncharacterized protein</fullName>
    </submittedName>
</protein>
<sequence length="194" mass="21641">MKRRHFDLLDHEDEEPHTSGMNGSISENFSTHTGKKKPREKGPMGSRVSPNPRKTERGPVPSLILPDHERRSAFAPYRPSTVLTNLSRGNIQQEVVPEAPAEFCIYQLAGQGELTPDQIAGLDNVDVPDENGSTLLMWASRHGQVRTSIEWRAKARLSPLLAFTPETITARPTPTWLPQGRMLLPQQGDPIVPR</sequence>
<proteinExistence type="predicted"/>
<feature type="compositionally biased region" description="Polar residues" evidence="1">
    <location>
        <begin position="19"/>
        <end position="32"/>
    </location>
</feature>
<evidence type="ECO:0000313" key="2">
    <source>
        <dbReference type="EMBL" id="CAD7229206.1"/>
    </source>
</evidence>
<reference evidence="2" key="1">
    <citation type="submission" date="2020-11" db="EMBL/GenBank/DDBJ databases">
        <authorList>
            <person name="Tran Van P."/>
        </authorList>
    </citation>
    <scope>NUCLEOTIDE SEQUENCE</scope>
</reference>
<dbReference type="OrthoDB" id="10251692at2759"/>
<feature type="compositionally biased region" description="Basic and acidic residues" evidence="1">
    <location>
        <begin position="1"/>
        <end position="17"/>
    </location>
</feature>
<feature type="region of interest" description="Disordered" evidence="1">
    <location>
        <begin position="1"/>
        <end position="71"/>
    </location>
</feature>
<evidence type="ECO:0000256" key="1">
    <source>
        <dbReference type="SAM" id="MobiDB-lite"/>
    </source>
</evidence>
<dbReference type="AlphaFoldDB" id="A0A7R8ZRP8"/>
<name>A0A7R8ZRP8_9CRUS</name>
<dbReference type="EMBL" id="OB661936">
    <property type="protein sequence ID" value="CAD7229206.1"/>
    <property type="molecule type" value="Genomic_DNA"/>
</dbReference>